<feature type="transmembrane region" description="Helical" evidence="1">
    <location>
        <begin position="201"/>
        <end position="232"/>
    </location>
</feature>
<feature type="transmembrane region" description="Helical" evidence="1">
    <location>
        <begin position="165"/>
        <end position="189"/>
    </location>
</feature>
<keyword evidence="1" id="KW-0472">Membrane</keyword>
<keyword evidence="1" id="KW-1133">Transmembrane helix</keyword>
<sequence length="268" mass="28472">MSPISKTVAIFVAGRETASLSRLASNRGLYRRTGKRCANVGISFGIFCSASIFFCSSVLLASICCIIFSLVENIWKRTASHIFAALGESLLSWLSVGLASASDLFWTSFFDAGSSSGNLGSSASTTICFLRRDQPLSFDFMPFGFCITFKRGSAVREEPSSPSSFFSTADLISCCGLAFVSTLSTFSGLVSFVSRFSWSSLGLATGCAGSVLGVVGVLGFGCSFGLFCIWAFGFDDSSFERFSVVLSSFSCKGSVDLTSMSPFCNISE</sequence>
<feature type="transmembrane region" description="Helical" evidence="1">
    <location>
        <begin position="42"/>
        <end position="70"/>
    </location>
</feature>
<name>A0A671QVS3_9TELE</name>
<reference evidence="2" key="2">
    <citation type="submission" date="2025-09" db="UniProtKB">
        <authorList>
            <consortium name="Ensembl"/>
        </authorList>
    </citation>
    <scope>IDENTIFICATION</scope>
</reference>
<dbReference type="Ensembl" id="ENSSANT00000079665.1">
    <property type="protein sequence ID" value="ENSSANP00000074928.1"/>
    <property type="gene ID" value="ENSSANG00000037351.1"/>
</dbReference>
<dbReference type="Proteomes" id="UP000472260">
    <property type="component" value="Unassembled WGS sequence"/>
</dbReference>
<keyword evidence="3" id="KW-1185">Reference proteome</keyword>
<evidence type="ECO:0000313" key="3">
    <source>
        <dbReference type="Proteomes" id="UP000472260"/>
    </source>
</evidence>
<accession>A0A671QVS3</accession>
<evidence type="ECO:0000256" key="1">
    <source>
        <dbReference type="SAM" id="Phobius"/>
    </source>
</evidence>
<proteinExistence type="predicted"/>
<organism evidence="2 3">
    <name type="scientific">Sinocyclocheilus anshuiensis</name>
    <dbReference type="NCBI Taxonomy" id="1608454"/>
    <lineage>
        <taxon>Eukaryota</taxon>
        <taxon>Metazoa</taxon>
        <taxon>Chordata</taxon>
        <taxon>Craniata</taxon>
        <taxon>Vertebrata</taxon>
        <taxon>Euteleostomi</taxon>
        <taxon>Actinopterygii</taxon>
        <taxon>Neopterygii</taxon>
        <taxon>Teleostei</taxon>
        <taxon>Ostariophysi</taxon>
        <taxon>Cypriniformes</taxon>
        <taxon>Cyprinidae</taxon>
        <taxon>Cyprininae</taxon>
        <taxon>Sinocyclocheilus</taxon>
    </lineage>
</organism>
<evidence type="ECO:0000313" key="2">
    <source>
        <dbReference type="Ensembl" id="ENSSANP00000074928.1"/>
    </source>
</evidence>
<dbReference type="AlphaFoldDB" id="A0A671QVS3"/>
<keyword evidence="1" id="KW-0812">Transmembrane</keyword>
<protein>
    <submittedName>
        <fullName evidence="2">Uncharacterized protein</fullName>
    </submittedName>
</protein>
<reference evidence="2" key="1">
    <citation type="submission" date="2025-08" db="UniProtKB">
        <authorList>
            <consortium name="Ensembl"/>
        </authorList>
    </citation>
    <scope>IDENTIFICATION</scope>
</reference>